<dbReference type="Pfam" id="PF07992">
    <property type="entry name" value="Pyr_redox_2"/>
    <property type="match status" value="1"/>
</dbReference>
<dbReference type="FunFam" id="3.50.50.60:FF:000190">
    <property type="entry name" value="Thioredoxin reductase"/>
    <property type="match status" value="1"/>
</dbReference>
<evidence type="ECO:0000259" key="17">
    <source>
        <dbReference type="Pfam" id="PF02852"/>
    </source>
</evidence>
<comment type="subcellular location">
    <subcellularLocation>
        <location evidence="2">Mitochondrion</location>
    </subcellularLocation>
</comment>
<keyword evidence="6 15" id="KW-0274">FAD</keyword>
<dbReference type="PANTHER" id="PTHR42737:SF7">
    <property type="entry name" value="THIOREDOXIN-DISULFIDE REDUCTASE"/>
    <property type="match status" value="1"/>
</dbReference>
<dbReference type="Pfam" id="PF02852">
    <property type="entry name" value="Pyr_redox_dim"/>
    <property type="match status" value="1"/>
</dbReference>
<dbReference type="GO" id="GO:0005829">
    <property type="term" value="C:cytosol"/>
    <property type="evidence" value="ECO:0007669"/>
    <property type="project" value="TreeGrafter"/>
</dbReference>
<reference evidence="20" key="1">
    <citation type="submission" date="2025-08" db="UniProtKB">
        <authorList>
            <consortium name="RefSeq"/>
        </authorList>
    </citation>
    <scope>IDENTIFICATION</scope>
    <source>
        <strain evidence="20">14028-0561.14</strain>
        <tissue evidence="20">Whole fly</tissue>
    </source>
</reference>
<feature type="region of interest" description="Disordered" evidence="16">
    <location>
        <begin position="43"/>
        <end position="81"/>
    </location>
</feature>
<dbReference type="PANTHER" id="PTHR42737">
    <property type="entry name" value="GLUTATHIONE REDUCTASE"/>
    <property type="match status" value="1"/>
</dbReference>
<name>A0A6P4J0A6_DROKI</name>
<dbReference type="SUPFAM" id="SSF55424">
    <property type="entry name" value="FAD/NAD-linked reductases, dimerisation (C-terminal) domain"/>
    <property type="match status" value="1"/>
</dbReference>
<dbReference type="FunFam" id="3.30.390.30:FF:000004">
    <property type="entry name" value="Thioredoxin reductase 1, cytoplasmic"/>
    <property type="match status" value="1"/>
</dbReference>
<dbReference type="GO" id="GO:0050660">
    <property type="term" value="F:flavin adenine dinucleotide binding"/>
    <property type="evidence" value="ECO:0007669"/>
    <property type="project" value="InterPro"/>
</dbReference>
<evidence type="ECO:0000256" key="5">
    <source>
        <dbReference type="ARBA" id="ARBA00022630"/>
    </source>
</evidence>
<dbReference type="SUPFAM" id="SSF51905">
    <property type="entry name" value="FAD/NAD(P)-binding domain"/>
    <property type="match status" value="1"/>
</dbReference>
<evidence type="ECO:0000256" key="7">
    <source>
        <dbReference type="ARBA" id="ARBA00022857"/>
    </source>
</evidence>
<comment type="similarity">
    <text evidence="3 15">Belongs to the class-I pyridine nucleotide-disulfide oxidoreductase family.</text>
</comment>
<dbReference type="GO" id="GO:0034599">
    <property type="term" value="P:cellular response to oxidative stress"/>
    <property type="evidence" value="ECO:0007669"/>
    <property type="project" value="TreeGrafter"/>
</dbReference>
<evidence type="ECO:0000256" key="12">
    <source>
        <dbReference type="ARBA" id="ARBA00023284"/>
    </source>
</evidence>
<dbReference type="Gene3D" id="3.50.50.60">
    <property type="entry name" value="FAD/NAD(P)-binding domain"/>
    <property type="match status" value="2"/>
</dbReference>
<comment type="cofactor">
    <cofactor evidence="1">
        <name>FAD</name>
        <dbReference type="ChEBI" id="CHEBI:57692"/>
    </cofactor>
</comment>
<evidence type="ECO:0000256" key="14">
    <source>
        <dbReference type="ARBA" id="ARBA00054062"/>
    </source>
</evidence>
<keyword evidence="19" id="KW-1185">Reference proteome</keyword>
<evidence type="ECO:0000256" key="15">
    <source>
        <dbReference type="RuleBase" id="RU003691"/>
    </source>
</evidence>
<dbReference type="PRINTS" id="PR00411">
    <property type="entry name" value="PNDRDTASEI"/>
</dbReference>
<dbReference type="InterPro" id="IPR004099">
    <property type="entry name" value="Pyr_nucl-diS_OxRdtase_dimer"/>
</dbReference>
<evidence type="ECO:0000256" key="10">
    <source>
        <dbReference type="ARBA" id="ARBA00023128"/>
    </source>
</evidence>
<keyword evidence="12 15" id="KW-0676">Redox-active center</keyword>
<dbReference type="AlphaFoldDB" id="A0A6P4J0A6"/>
<sequence>MSLTLWSSRCSVTFVRQCSTIFTSNFCPGPVSVSGILQHNSHSPHQLLHHQRTMSSAALGRQDGGTQSRGSTSGAASGVPPFKHPHCDRQAMYAQPVRQIRNKGGSYDYDLVVIGGGSAGLACAKEAVLNGARVACLDYVKPTPTLGTKWGVGGTCVNVGCIPKKLMHQASLLGEAVHEAAAYGWNVNEKIKPDWHKLVQSVQNHIKSVNWVTRVDLRDKKVEYINGLGSFVDTHTLVAKMKSGERTLTAQTFVIAVGGRPRYPGIPGAVEYGITSDDLFSLEREPGKTLVVGAGYIGLECAGFLKGLGYEPTVMVRSIVLRGFDQQMAELVASSMEERGIPFLRKTVPLSVEKQDDGKLLVKYQNVETGEEGQELYDTVLWAIGRKGLIEDLNLPKVGVKVQKDKIPVDTLEATNVANIFAVGDIIYGKPELTPVAILAGRLLARRLYAGSEQRMDYQDVATTVFTPLEYACVGLSEEDAVKKYGADEIEVFHGYYKPTEFFIPQKSVRYCYLKAVAERHGDQRVYGLHYIGPVAGEVIQGFAAALKSGLTINTLINTVGIHPTTAEEFTRLNITKRSGADPTPATCCS</sequence>
<feature type="domain" description="FAD/NAD(P)-binding" evidence="18">
    <location>
        <begin position="109"/>
        <end position="441"/>
    </location>
</feature>
<dbReference type="NCBIfam" id="TIGR01438">
    <property type="entry name" value="TGR"/>
    <property type="match status" value="1"/>
</dbReference>
<dbReference type="PROSITE" id="PS00076">
    <property type="entry name" value="PYRIDINE_REDOX_1"/>
    <property type="match status" value="1"/>
</dbReference>
<dbReference type="PRINTS" id="PR00368">
    <property type="entry name" value="FADPNR"/>
</dbReference>
<keyword evidence="7" id="KW-0521">NADP</keyword>
<evidence type="ECO:0000256" key="8">
    <source>
        <dbReference type="ARBA" id="ARBA00022946"/>
    </source>
</evidence>
<feature type="compositionally biased region" description="Polar residues" evidence="16">
    <location>
        <begin position="64"/>
        <end position="75"/>
    </location>
</feature>
<dbReference type="Proteomes" id="UP001652661">
    <property type="component" value="Chromosome X"/>
</dbReference>
<comment type="catalytic activity">
    <reaction evidence="13">
        <text>[thioredoxin]-dithiol + NADP(+) = [thioredoxin]-disulfide + NADPH + H(+)</text>
        <dbReference type="Rhea" id="RHEA:20345"/>
        <dbReference type="Rhea" id="RHEA-COMP:10698"/>
        <dbReference type="Rhea" id="RHEA-COMP:10700"/>
        <dbReference type="ChEBI" id="CHEBI:15378"/>
        <dbReference type="ChEBI" id="CHEBI:29950"/>
        <dbReference type="ChEBI" id="CHEBI:50058"/>
        <dbReference type="ChEBI" id="CHEBI:57783"/>
        <dbReference type="ChEBI" id="CHEBI:58349"/>
        <dbReference type="EC" id="1.8.1.9"/>
    </reaction>
</comment>
<keyword evidence="9 15" id="KW-0560">Oxidoreductase</keyword>
<evidence type="ECO:0000256" key="9">
    <source>
        <dbReference type="ARBA" id="ARBA00023002"/>
    </source>
</evidence>
<dbReference type="EC" id="1.8.1.9" evidence="4"/>
<dbReference type="GO" id="GO:0045454">
    <property type="term" value="P:cell redox homeostasis"/>
    <property type="evidence" value="ECO:0007669"/>
    <property type="project" value="InterPro"/>
</dbReference>
<evidence type="ECO:0000256" key="6">
    <source>
        <dbReference type="ARBA" id="ARBA00022827"/>
    </source>
</evidence>
<keyword evidence="11" id="KW-1015">Disulfide bond</keyword>
<accession>A0A6P4J0A6</accession>
<dbReference type="OrthoDB" id="5956163at2759"/>
<evidence type="ECO:0000256" key="2">
    <source>
        <dbReference type="ARBA" id="ARBA00004173"/>
    </source>
</evidence>
<keyword evidence="5 15" id="KW-0285">Flavoprotein</keyword>
<dbReference type="Gene3D" id="3.30.390.30">
    <property type="match status" value="1"/>
</dbReference>
<evidence type="ECO:0000256" key="4">
    <source>
        <dbReference type="ARBA" id="ARBA00012610"/>
    </source>
</evidence>
<dbReference type="InterPro" id="IPR046952">
    <property type="entry name" value="GSHR/TRXR-like"/>
</dbReference>
<dbReference type="RefSeq" id="XP_017034782.1">
    <property type="nucleotide sequence ID" value="XM_017179293.3"/>
</dbReference>
<dbReference type="OMA" id="GTCINWG"/>
<keyword evidence="8" id="KW-0809">Transit peptide</keyword>
<protein>
    <recommendedName>
        <fullName evidence="4">thioredoxin-disulfide reductase (NADPH)</fullName>
        <ecNumber evidence="4">1.8.1.9</ecNumber>
    </recommendedName>
</protein>
<dbReference type="InterPro" id="IPR006338">
    <property type="entry name" value="Thioredoxin/glutathione_Rdtase"/>
</dbReference>
<dbReference type="GO" id="GO:0006749">
    <property type="term" value="P:glutathione metabolic process"/>
    <property type="evidence" value="ECO:0007669"/>
    <property type="project" value="TreeGrafter"/>
</dbReference>
<dbReference type="InterPro" id="IPR036188">
    <property type="entry name" value="FAD/NAD-bd_sf"/>
</dbReference>
<organism evidence="19 20">
    <name type="scientific">Drosophila kikkawai</name>
    <name type="common">Fruit fly</name>
    <dbReference type="NCBI Taxonomy" id="30033"/>
    <lineage>
        <taxon>Eukaryota</taxon>
        <taxon>Metazoa</taxon>
        <taxon>Ecdysozoa</taxon>
        <taxon>Arthropoda</taxon>
        <taxon>Hexapoda</taxon>
        <taxon>Insecta</taxon>
        <taxon>Pterygota</taxon>
        <taxon>Neoptera</taxon>
        <taxon>Endopterygota</taxon>
        <taxon>Diptera</taxon>
        <taxon>Brachycera</taxon>
        <taxon>Muscomorpha</taxon>
        <taxon>Ephydroidea</taxon>
        <taxon>Drosophilidae</taxon>
        <taxon>Drosophila</taxon>
        <taxon>Sophophora</taxon>
    </lineage>
</organism>
<gene>
    <name evidence="20" type="primary">Trxr1</name>
</gene>
<feature type="domain" description="Pyridine nucleotide-disulphide oxidoreductase dimerisation" evidence="17">
    <location>
        <begin position="461"/>
        <end position="572"/>
    </location>
</feature>
<evidence type="ECO:0000256" key="16">
    <source>
        <dbReference type="SAM" id="MobiDB-lite"/>
    </source>
</evidence>
<dbReference type="InterPro" id="IPR023753">
    <property type="entry name" value="FAD/NAD-binding_dom"/>
</dbReference>
<keyword evidence="10" id="KW-0496">Mitochondrion</keyword>
<comment type="function">
    <text evidence="14">Thioredoxin system is a major player in glutathione metabolism, due to the demonstrated absence of a glutathione reductase. Functionally interacts with the Sod/Cat reactive oxidation species (ROS) defense system and thereby has a role in preadult development and life span. Lack of a glutathione reductase suggests antioxidant defense in Drosophila, and probably in related insects, differs fundamentally from that in other organisms.</text>
</comment>
<evidence type="ECO:0000256" key="11">
    <source>
        <dbReference type="ARBA" id="ARBA00023157"/>
    </source>
</evidence>
<dbReference type="InterPro" id="IPR016156">
    <property type="entry name" value="FAD/NAD-linked_Rdtase_dimer_sf"/>
</dbReference>
<evidence type="ECO:0000256" key="3">
    <source>
        <dbReference type="ARBA" id="ARBA00007532"/>
    </source>
</evidence>
<evidence type="ECO:0000256" key="1">
    <source>
        <dbReference type="ARBA" id="ARBA00001974"/>
    </source>
</evidence>
<proteinExistence type="inferred from homology"/>
<evidence type="ECO:0000256" key="13">
    <source>
        <dbReference type="ARBA" id="ARBA00048132"/>
    </source>
</evidence>
<dbReference type="GO" id="GO:0004791">
    <property type="term" value="F:thioredoxin-disulfide reductase (NADPH) activity"/>
    <property type="evidence" value="ECO:0007669"/>
    <property type="project" value="UniProtKB-EC"/>
</dbReference>
<dbReference type="InterPro" id="IPR012999">
    <property type="entry name" value="Pyr_OxRdtase_I_AS"/>
</dbReference>
<dbReference type="GO" id="GO:0004362">
    <property type="term" value="F:glutathione-disulfide reductase (NADPH) activity"/>
    <property type="evidence" value="ECO:0007669"/>
    <property type="project" value="TreeGrafter"/>
</dbReference>
<evidence type="ECO:0000259" key="18">
    <source>
        <dbReference type="Pfam" id="PF07992"/>
    </source>
</evidence>
<dbReference type="GO" id="GO:0005739">
    <property type="term" value="C:mitochondrion"/>
    <property type="evidence" value="ECO:0007669"/>
    <property type="project" value="UniProtKB-SubCell"/>
</dbReference>
<evidence type="ECO:0000313" key="19">
    <source>
        <dbReference type="Proteomes" id="UP001652661"/>
    </source>
</evidence>
<evidence type="ECO:0000313" key="20">
    <source>
        <dbReference type="RefSeq" id="XP_017034782.1"/>
    </source>
</evidence>